<dbReference type="CDD" id="cd06261">
    <property type="entry name" value="TM_PBP2"/>
    <property type="match status" value="1"/>
</dbReference>
<evidence type="ECO:0000259" key="8">
    <source>
        <dbReference type="PROSITE" id="PS50928"/>
    </source>
</evidence>
<dbReference type="Gene3D" id="1.10.3720.10">
    <property type="entry name" value="MetI-like"/>
    <property type="match status" value="1"/>
</dbReference>
<dbReference type="SUPFAM" id="SSF161098">
    <property type="entry name" value="MetI-like"/>
    <property type="match status" value="1"/>
</dbReference>
<proteinExistence type="inferred from homology"/>
<keyword evidence="3" id="KW-1003">Cell membrane</keyword>
<evidence type="ECO:0000256" key="5">
    <source>
        <dbReference type="ARBA" id="ARBA00022989"/>
    </source>
</evidence>
<feature type="transmembrane region" description="Helical" evidence="7">
    <location>
        <begin position="30"/>
        <end position="52"/>
    </location>
</feature>
<dbReference type="Proteomes" id="UP000280819">
    <property type="component" value="Unassembled WGS sequence"/>
</dbReference>
<protein>
    <submittedName>
        <fullName evidence="9">Sugar ABC transporter permease</fullName>
    </submittedName>
</protein>
<name>A0A3P1T6L1_9ACTN</name>
<dbReference type="PANTHER" id="PTHR43005:SF1">
    <property type="entry name" value="SPERMIDINE_PUTRESCINE TRANSPORT SYSTEM PERMEASE PROTEIN"/>
    <property type="match status" value="1"/>
</dbReference>
<evidence type="ECO:0000256" key="7">
    <source>
        <dbReference type="RuleBase" id="RU363032"/>
    </source>
</evidence>
<feature type="transmembrane region" description="Helical" evidence="7">
    <location>
        <begin position="96"/>
        <end position="117"/>
    </location>
</feature>
<accession>A0A3P1T6L1</accession>
<dbReference type="AlphaFoldDB" id="A0A3P1T6L1"/>
<dbReference type="EMBL" id="RQZG01000014">
    <property type="protein sequence ID" value="RRD04043.1"/>
    <property type="molecule type" value="Genomic_DNA"/>
</dbReference>
<keyword evidence="5 7" id="KW-1133">Transmembrane helix</keyword>
<feature type="domain" description="ABC transmembrane type-1" evidence="8">
    <location>
        <begin position="92"/>
        <end position="305"/>
    </location>
</feature>
<keyword evidence="6 7" id="KW-0472">Membrane</keyword>
<dbReference type="RefSeq" id="WP_124845343.1">
    <property type="nucleotide sequence ID" value="NZ_RQZG01000014.1"/>
</dbReference>
<evidence type="ECO:0000313" key="9">
    <source>
        <dbReference type="EMBL" id="RRD04043.1"/>
    </source>
</evidence>
<evidence type="ECO:0000313" key="10">
    <source>
        <dbReference type="Proteomes" id="UP000280819"/>
    </source>
</evidence>
<evidence type="ECO:0000256" key="4">
    <source>
        <dbReference type="ARBA" id="ARBA00022692"/>
    </source>
</evidence>
<evidence type="ECO:0000256" key="2">
    <source>
        <dbReference type="ARBA" id="ARBA00022448"/>
    </source>
</evidence>
<sequence>MTSRTPEGRAGAVAVSSRPAHGRRFGRRTFWTILAFLAPAFAFVAVFTYFPLFRGSEMAFRRWSLWDLTSTPFIGWENFTTLLGDPLFASTMWNSVVWVVASLVPQFLIGFLIALGLRRRFRFRGLYQAVVFYPWAVSGFLIGILFRWMFNSEFGVVNDLLMRTGLAEAPVPWLAKPELAMFAVVVANVWYGVTFFAIMILAALQSVPEEILEAAAIDGAGRWRTLFQVTIPTIASTLVLAVLLRVIWIFNFPDIIYAMTGGGPGNRTQIATTWMIQFTQQGDYGIASALGFIVMGVLICFTGLYLGVLSRRART</sequence>
<reference evidence="9 10" key="1">
    <citation type="submission" date="2018-11" db="EMBL/GenBank/DDBJ databases">
        <title>Genomes From Bacteria Associated with the Canine Oral Cavity: a Test Case for Automated Genome-Based Taxonomic Assignment.</title>
        <authorList>
            <person name="Coil D.A."/>
            <person name="Jospin G."/>
            <person name="Darling A.E."/>
            <person name="Wallis C."/>
            <person name="Davis I.J."/>
            <person name="Harris S."/>
            <person name="Eisen J.A."/>
            <person name="Holcombe L.J."/>
            <person name="O'Flynn C."/>
        </authorList>
    </citation>
    <scope>NUCLEOTIDE SEQUENCE [LARGE SCALE GENOMIC DNA]</scope>
    <source>
        <strain evidence="9 10">OH887_COT-365</strain>
    </source>
</reference>
<dbReference type="GO" id="GO:0055085">
    <property type="term" value="P:transmembrane transport"/>
    <property type="evidence" value="ECO:0007669"/>
    <property type="project" value="InterPro"/>
</dbReference>
<evidence type="ECO:0000256" key="3">
    <source>
        <dbReference type="ARBA" id="ARBA00022475"/>
    </source>
</evidence>
<dbReference type="Pfam" id="PF00528">
    <property type="entry name" value="BPD_transp_1"/>
    <property type="match status" value="1"/>
</dbReference>
<comment type="caution">
    <text evidence="9">The sequence shown here is derived from an EMBL/GenBank/DDBJ whole genome shotgun (WGS) entry which is preliminary data.</text>
</comment>
<keyword evidence="2 7" id="KW-0813">Transport</keyword>
<dbReference type="InterPro" id="IPR000515">
    <property type="entry name" value="MetI-like"/>
</dbReference>
<dbReference type="GO" id="GO:0005886">
    <property type="term" value="C:plasma membrane"/>
    <property type="evidence" value="ECO:0007669"/>
    <property type="project" value="UniProtKB-SubCell"/>
</dbReference>
<comment type="subcellular location">
    <subcellularLocation>
        <location evidence="1 7">Cell membrane</location>
        <topology evidence="1 7">Multi-pass membrane protein</topology>
    </subcellularLocation>
</comment>
<feature type="transmembrane region" description="Helical" evidence="7">
    <location>
        <begin position="284"/>
        <end position="308"/>
    </location>
</feature>
<feature type="transmembrane region" description="Helical" evidence="7">
    <location>
        <begin position="225"/>
        <end position="250"/>
    </location>
</feature>
<organism evidence="9 10">
    <name type="scientific">Arachnia propionica</name>
    <dbReference type="NCBI Taxonomy" id="1750"/>
    <lineage>
        <taxon>Bacteria</taxon>
        <taxon>Bacillati</taxon>
        <taxon>Actinomycetota</taxon>
        <taxon>Actinomycetes</taxon>
        <taxon>Propionibacteriales</taxon>
        <taxon>Propionibacteriaceae</taxon>
        <taxon>Arachnia</taxon>
    </lineage>
</organism>
<feature type="transmembrane region" description="Helical" evidence="7">
    <location>
        <begin position="129"/>
        <end position="150"/>
    </location>
</feature>
<feature type="transmembrane region" description="Helical" evidence="7">
    <location>
        <begin position="179"/>
        <end position="204"/>
    </location>
</feature>
<comment type="similarity">
    <text evidence="7">Belongs to the binding-protein-dependent transport system permease family.</text>
</comment>
<dbReference type="InterPro" id="IPR035906">
    <property type="entry name" value="MetI-like_sf"/>
</dbReference>
<dbReference type="PROSITE" id="PS50928">
    <property type="entry name" value="ABC_TM1"/>
    <property type="match status" value="1"/>
</dbReference>
<keyword evidence="4 7" id="KW-0812">Transmembrane</keyword>
<dbReference type="OrthoDB" id="9804439at2"/>
<dbReference type="PANTHER" id="PTHR43005">
    <property type="entry name" value="BLR7065 PROTEIN"/>
    <property type="match status" value="1"/>
</dbReference>
<evidence type="ECO:0000256" key="6">
    <source>
        <dbReference type="ARBA" id="ARBA00023136"/>
    </source>
</evidence>
<evidence type="ECO:0000256" key="1">
    <source>
        <dbReference type="ARBA" id="ARBA00004651"/>
    </source>
</evidence>
<gene>
    <name evidence="9" type="ORF">EII34_11705</name>
</gene>